<organism evidence="2 3">
    <name type="scientific">Sphaerisporangium flaviroseum</name>
    <dbReference type="NCBI Taxonomy" id="509199"/>
    <lineage>
        <taxon>Bacteria</taxon>
        <taxon>Bacillati</taxon>
        <taxon>Actinomycetota</taxon>
        <taxon>Actinomycetes</taxon>
        <taxon>Streptosporangiales</taxon>
        <taxon>Streptosporangiaceae</taxon>
        <taxon>Sphaerisporangium</taxon>
    </lineage>
</organism>
<feature type="compositionally biased region" description="Low complexity" evidence="1">
    <location>
        <begin position="321"/>
        <end position="332"/>
    </location>
</feature>
<feature type="region of interest" description="Disordered" evidence="1">
    <location>
        <begin position="63"/>
        <end position="96"/>
    </location>
</feature>
<evidence type="ECO:0000313" key="3">
    <source>
        <dbReference type="Proteomes" id="UP001500888"/>
    </source>
</evidence>
<proteinExistence type="predicted"/>
<evidence type="ECO:0000256" key="1">
    <source>
        <dbReference type="SAM" id="MobiDB-lite"/>
    </source>
</evidence>
<feature type="region of interest" description="Disordered" evidence="1">
    <location>
        <begin position="481"/>
        <end position="571"/>
    </location>
</feature>
<reference evidence="3" key="1">
    <citation type="journal article" date="2019" name="Int. J. Syst. Evol. Microbiol.">
        <title>The Global Catalogue of Microorganisms (GCM) 10K type strain sequencing project: providing services to taxonomists for standard genome sequencing and annotation.</title>
        <authorList>
            <consortium name="The Broad Institute Genomics Platform"/>
            <consortium name="The Broad Institute Genome Sequencing Center for Infectious Disease"/>
            <person name="Wu L."/>
            <person name="Ma J."/>
        </authorList>
    </citation>
    <scope>NUCLEOTIDE SEQUENCE [LARGE SCALE GENOMIC DNA]</scope>
    <source>
        <strain evidence="3">JCM 16908</strain>
    </source>
</reference>
<feature type="region of interest" description="Disordered" evidence="1">
    <location>
        <begin position="148"/>
        <end position="469"/>
    </location>
</feature>
<evidence type="ECO:0000313" key="2">
    <source>
        <dbReference type="EMBL" id="GAA3798685.1"/>
    </source>
</evidence>
<protein>
    <submittedName>
        <fullName evidence="2">Uncharacterized protein</fullName>
    </submittedName>
</protein>
<feature type="compositionally biased region" description="Polar residues" evidence="1">
    <location>
        <begin position="521"/>
        <end position="531"/>
    </location>
</feature>
<name>A0ABP7HN87_9ACTN</name>
<accession>A0ABP7HN87</accession>
<dbReference type="EMBL" id="BAAAZR010000002">
    <property type="protein sequence ID" value="GAA3798685.1"/>
    <property type="molecule type" value="Genomic_DNA"/>
</dbReference>
<feature type="region of interest" description="Disordered" evidence="1">
    <location>
        <begin position="108"/>
        <end position="131"/>
    </location>
</feature>
<sequence>MFFDARGQERVLRVTWHDGTLVLSLWRGEMCTASFRMPMDDVGRLLDTLDDGYTEAGGEYVEGEEEDYGEEAEHADQPEYPEYPGTGQYARPAGVPDDVEDEYTQALPYPEAQVPRGRRGGGPREQAVPVTLGPKDVLVARGGAAAPDKLVASHTRPAEYASQDDYGPRGVPQAEHLGPSDYPAQPDHSVPPEFAPRSEFAPQPGFPVSPEFPARPDHAAQSEFAPRSEFAPQPGYPGDQGSRPAQALGLAQQRVPQQASPPPGDRAFAPLPATGPQAAAASDHGVNPDYTPPSGFSFTGDPAEQHPRADYGAHDEYAPRGQFGPQGEFGPQTDYGASNEYGRPGHGSLPEYGSAAEFGPQGEFGSRSDFAPASGASAPFGAPGPNGEFGPSSEFAPRDDYGPRDAHAPGGEFGSQAGHGRPVDPFAPIDYTTPPLDYSAPPAYGSSPDFPPLPEYGGASRYGGGHNEAVPRENMIVNDSLPYGQAGYGAPGEPPGYEWSPQVPAQSAVDPSDPLGLGSMPQPSGDSTDPQLSRPYVHDPMYTTGERVHPDGRPHPDGGGPRYPHDNGRDW</sequence>
<feature type="compositionally biased region" description="Basic and acidic residues" evidence="1">
    <location>
        <begin position="303"/>
        <end position="318"/>
    </location>
</feature>
<feature type="compositionally biased region" description="Low complexity" evidence="1">
    <location>
        <begin position="370"/>
        <end position="385"/>
    </location>
</feature>
<dbReference type="Proteomes" id="UP001500888">
    <property type="component" value="Unassembled WGS sequence"/>
</dbReference>
<gene>
    <name evidence="2" type="ORF">GCM10022226_17560</name>
</gene>
<feature type="compositionally biased region" description="Basic and acidic residues" evidence="1">
    <location>
        <begin position="546"/>
        <end position="556"/>
    </location>
</feature>
<comment type="caution">
    <text evidence="2">The sequence shown here is derived from an EMBL/GenBank/DDBJ whole genome shotgun (WGS) entry which is preliminary data.</text>
</comment>
<keyword evidence="3" id="KW-1185">Reference proteome</keyword>
<feature type="compositionally biased region" description="Basic and acidic residues" evidence="1">
    <location>
        <begin position="396"/>
        <end position="407"/>
    </location>
</feature>